<accession>A0A9X6XWW8</accession>
<reference evidence="2 3" key="1">
    <citation type="submission" date="2017-09" db="EMBL/GenBank/DDBJ databases">
        <title>Large-scale bioinformatics analysis of Bacillus genomes uncovers conserved roles of natural products in bacterial physiology.</title>
        <authorList>
            <consortium name="Agbiome Team Llc"/>
            <person name="Bleich R.M."/>
            <person name="Grubbs K.J."/>
            <person name="Santa Maria K.C."/>
            <person name="Allen S.E."/>
            <person name="Farag S."/>
            <person name="Shank E.A."/>
            <person name="Bowers A."/>
        </authorList>
    </citation>
    <scope>NUCLEOTIDE SEQUENCE [LARGE SCALE GENOMIC DNA]</scope>
    <source>
        <strain evidence="2 3">AFS092789</strain>
    </source>
</reference>
<dbReference type="AlphaFoldDB" id="A0A9X6XWW8"/>
<keyword evidence="1" id="KW-1133">Transmembrane helix</keyword>
<gene>
    <name evidence="2" type="ORF">CON36_22625</name>
</gene>
<organism evidence="2 3">
    <name type="scientific">Bacillus cereus</name>
    <dbReference type="NCBI Taxonomy" id="1396"/>
    <lineage>
        <taxon>Bacteria</taxon>
        <taxon>Bacillati</taxon>
        <taxon>Bacillota</taxon>
        <taxon>Bacilli</taxon>
        <taxon>Bacillales</taxon>
        <taxon>Bacillaceae</taxon>
        <taxon>Bacillus</taxon>
        <taxon>Bacillus cereus group</taxon>
    </lineage>
</organism>
<proteinExistence type="predicted"/>
<evidence type="ECO:0000256" key="1">
    <source>
        <dbReference type="SAM" id="Phobius"/>
    </source>
</evidence>
<feature type="transmembrane region" description="Helical" evidence="1">
    <location>
        <begin position="12"/>
        <end position="30"/>
    </location>
</feature>
<protein>
    <submittedName>
        <fullName evidence="2">Uncharacterized protein</fullName>
    </submittedName>
</protein>
<evidence type="ECO:0000313" key="3">
    <source>
        <dbReference type="Proteomes" id="UP000219922"/>
    </source>
</evidence>
<keyword evidence="1" id="KW-0812">Transmembrane</keyword>
<name>A0A9X6XWW8_BACCE</name>
<dbReference type="Proteomes" id="UP000219922">
    <property type="component" value="Unassembled WGS sequence"/>
</dbReference>
<dbReference type="EMBL" id="NVMX01000040">
    <property type="protein sequence ID" value="PDZ96288.1"/>
    <property type="molecule type" value="Genomic_DNA"/>
</dbReference>
<evidence type="ECO:0000313" key="2">
    <source>
        <dbReference type="EMBL" id="PDZ96288.1"/>
    </source>
</evidence>
<keyword evidence="1" id="KW-0472">Membrane</keyword>
<comment type="caution">
    <text evidence="2">The sequence shown here is derived from an EMBL/GenBank/DDBJ whole genome shotgun (WGS) entry which is preliminary data.</text>
</comment>
<sequence>MWIKMDEILERGLSFILLHCSVFIHIQAIFNKKSPGPLINKVPKAFNNTLCRVPRLTRVELCSIEKPYYISVSSMFIIN</sequence>